<dbReference type="EMBL" id="JBHULZ010000041">
    <property type="protein sequence ID" value="MFD2698727.1"/>
    <property type="molecule type" value="Genomic_DNA"/>
</dbReference>
<dbReference type="Pfam" id="PF00156">
    <property type="entry name" value="Pribosyltran"/>
    <property type="match status" value="1"/>
</dbReference>
<dbReference type="Gene3D" id="3.40.50.2020">
    <property type="match status" value="1"/>
</dbReference>
<dbReference type="NCBIfam" id="TIGR01090">
    <property type="entry name" value="apt"/>
    <property type="match status" value="1"/>
</dbReference>
<evidence type="ECO:0000256" key="1">
    <source>
        <dbReference type="ARBA" id="ARBA00000868"/>
    </source>
</evidence>
<reference evidence="14" key="1">
    <citation type="journal article" date="2019" name="Int. J. Syst. Evol. Microbiol.">
        <title>The Global Catalogue of Microorganisms (GCM) 10K type strain sequencing project: providing services to taxonomists for standard genome sequencing and annotation.</title>
        <authorList>
            <consortium name="The Broad Institute Genomics Platform"/>
            <consortium name="The Broad Institute Genome Sequencing Center for Infectious Disease"/>
            <person name="Wu L."/>
            <person name="Ma J."/>
        </authorList>
    </citation>
    <scope>NUCLEOTIDE SEQUENCE [LARGE SCALE GENOMIC DNA]</scope>
    <source>
        <strain evidence="14">KCTC 42255</strain>
    </source>
</reference>
<gene>
    <name evidence="11" type="primary">apt</name>
    <name evidence="13" type="ORF">ACFSQ0_12050</name>
</gene>
<evidence type="ECO:0000256" key="5">
    <source>
        <dbReference type="ARBA" id="ARBA00008391"/>
    </source>
</evidence>
<keyword evidence="14" id="KW-1185">Reference proteome</keyword>
<evidence type="ECO:0000256" key="10">
    <source>
        <dbReference type="ARBA" id="ARBA00022726"/>
    </source>
</evidence>
<organism evidence="13 14">
    <name type="scientific">Mesonia sediminis</name>
    <dbReference type="NCBI Taxonomy" id="1703946"/>
    <lineage>
        <taxon>Bacteria</taxon>
        <taxon>Pseudomonadati</taxon>
        <taxon>Bacteroidota</taxon>
        <taxon>Flavobacteriia</taxon>
        <taxon>Flavobacteriales</taxon>
        <taxon>Flavobacteriaceae</taxon>
        <taxon>Mesonia</taxon>
    </lineage>
</organism>
<proteinExistence type="inferred from homology"/>
<evidence type="ECO:0000256" key="2">
    <source>
        <dbReference type="ARBA" id="ARBA00003968"/>
    </source>
</evidence>
<dbReference type="InterPro" id="IPR050054">
    <property type="entry name" value="UPRTase/APRTase"/>
</dbReference>
<keyword evidence="7 11" id="KW-0963">Cytoplasm</keyword>
<dbReference type="RefSeq" id="WP_379048600.1">
    <property type="nucleotide sequence ID" value="NZ_JBHULZ010000041.1"/>
</dbReference>
<evidence type="ECO:0000256" key="6">
    <source>
        <dbReference type="ARBA" id="ARBA00011893"/>
    </source>
</evidence>
<evidence type="ECO:0000313" key="14">
    <source>
        <dbReference type="Proteomes" id="UP001597357"/>
    </source>
</evidence>
<comment type="subcellular location">
    <subcellularLocation>
        <location evidence="3 11">Cytoplasm</location>
    </subcellularLocation>
</comment>
<evidence type="ECO:0000256" key="11">
    <source>
        <dbReference type="HAMAP-Rule" id="MF_00004"/>
    </source>
</evidence>
<dbReference type="InterPro" id="IPR005764">
    <property type="entry name" value="Ade_phspho_trans"/>
</dbReference>
<evidence type="ECO:0000313" key="13">
    <source>
        <dbReference type="EMBL" id="MFD2698727.1"/>
    </source>
</evidence>
<dbReference type="GO" id="GO:0003999">
    <property type="term" value="F:adenine phosphoribosyltransferase activity"/>
    <property type="evidence" value="ECO:0007669"/>
    <property type="project" value="UniProtKB-EC"/>
</dbReference>
<dbReference type="InterPro" id="IPR000836">
    <property type="entry name" value="PRTase_dom"/>
</dbReference>
<evidence type="ECO:0000256" key="8">
    <source>
        <dbReference type="ARBA" id="ARBA00022676"/>
    </source>
</evidence>
<keyword evidence="8 11" id="KW-0328">Glycosyltransferase</keyword>
<comment type="subunit">
    <text evidence="11">Homodimer.</text>
</comment>
<sequence length="170" mass="19020">MNLNEYIRDIVDFPKPGIMYKDITPLLQHPDALKKTLAEFKAGIGELQIDKVVGIESRGFIFASMLAVELHAGFVMVRKANKLPYKTLAETYSLEYGQDQVEIHQDAIKKGDRVLLHDDVLATGGTASAALRLIERLGGEVVQCNFLLELVNLEGRKRLGEKEVYSLLSY</sequence>
<feature type="domain" description="Phosphoribosyltransferase" evidence="12">
    <location>
        <begin position="45"/>
        <end position="148"/>
    </location>
</feature>
<dbReference type="PANTHER" id="PTHR32315">
    <property type="entry name" value="ADENINE PHOSPHORIBOSYLTRANSFERASE"/>
    <property type="match status" value="1"/>
</dbReference>
<dbReference type="NCBIfam" id="NF002634">
    <property type="entry name" value="PRK02304.1-3"/>
    <property type="match status" value="1"/>
</dbReference>
<keyword evidence="10 11" id="KW-0660">Purine salvage</keyword>
<evidence type="ECO:0000259" key="12">
    <source>
        <dbReference type="Pfam" id="PF00156"/>
    </source>
</evidence>
<keyword evidence="9 11" id="KW-0808">Transferase</keyword>
<dbReference type="Proteomes" id="UP001597357">
    <property type="component" value="Unassembled WGS sequence"/>
</dbReference>
<dbReference type="NCBIfam" id="NF002636">
    <property type="entry name" value="PRK02304.1-5"/>
    <property type="match status" value="1"/>
</dbReference>
<dbReference type="HAMAP" id="MF_00004">
    <property type="entry name" value="Aden_phosphoribosyltr"/>
    <property type="match status" value="1"/>
</dbReference>
<comment type="caution">
    <text evidence="13">The sequence shown here is derived from an EMBL/GenBank/DDBJ whole genome shotgun (WGS) entry which is preliminary data.</text>
</comment>
<comment type="catalytic activity">
    <reaction evidence="1 11">
        <text>AMP + diphosphate = 5-phospho-alpha-D-ribose 1-diphosphate + adenine</text>
        <dbReference type="Rhea" id="RHEA:16609"/>
        <dbReference type="ChEBI" id="CHEBI:16708"/>
        <dbReference type="ChEBI" id="CHEBI:33019"/>
        <dbReference type="ChEBI" id="CHEBI:58017"/>
        <dbReference type="ChEBI" id="CHEBI:456215"/>
        <dbReference type="EC" id="2.4.2.7"/>
    </reaction>
</comment>
<dbReference type="CDD" id="cd06223">
    <property type="entry name" value="PRTases_typeI"/>
    <property type="match status" value="1"/>
</dbReference>
<comment type="similarity">
    <text evidence="5 11">Belongs to the purine/pyrimidine phosphoribosyltransferase family.</text>
</comment>
<comment type="pathway">
    <text evidence="4 11">Purine metabolism; AMP biosynthesis via salvage pathway; AMP from adenine: step 1/1.</text>
</comment>
<protein>
    <recommendedName>
        <fullName evidence="6 11">Adenine phosphoribosyltransferase</fullName>
        <shortName evidence="11">APRT</shortName>
        <ecNumber evidence="6 11">2.4.2.7</ecNumber>
    </recommendedName>
</protein>
<evidence type="ECO:0000256" key="3">
    <source>
        <dbReference type="ARBA" id="ARBA00004496"/>
    </source>
</evidence>
<comment type="function">
    <text evidence="2 11">Catalyzes a salvage reaction resulting in the formation of AMP, that is energically less costly than de novo synthesis.</text>
</comment>
<accession>A0ABW5SG59</accession>
<evidence type="ECO:0000256" key="7">
    <source>
        <dbReference type="ARBA" id="ARBA00022490"/>
    </source>
</evidence>
<name>A0ABW5SG59_9FLAO</name>
<evidence type="ECO:0000256" key="4">
    <source>
        <dbReference type="ARBA" id="ARBA00004659"/>
    </source>
</evidence>
<evidence type="ECO:0000256" key="9">
    <source>
        <dbReference type="ARBA" id="ARBA00022679"/>
    </source>
</evidence>
<dbReference type="SUPFAM" id="SSF53271">
    <property type="entry name" value="PRTase-like"/>
    <property type="match status" value="1"/>
</dbReference>
<dbReference type="InterPro" id="IPR029057">
    <property type="entry name" value="PRTase-like"/>
</dbReference>
<dbReference type="EC" id="2.4.2.7" evidence="6 11"/>
<dbReference type="PANTHER" id="PTHR32315:SF3">
    <property type="entry name" value="ADENINE PHOSPHORIBOSYLTRANSFERASE"/>
    <property type="match status" value="1"/>
</dbReference>